<dbReference type="InterPro" id="IPR004117">
    <property type="entry name" value="7tm6_olfct_rcpt"/>
</dbReference>
<reference evidence="11" key="2">
    <citation type="submission" date="2022-10" db="EMBL/GenBank/DDBJ databases">
        <authorList>
            <consortium name="ENA_rothamsted_submissions"/>
            <consortium name="culmorum"/>
            <person name="King R."/>
        </authorList>
    </citation>
    <scope>NUCLEOTIDE SEQUENCE</scope>
</reference>
<feature type="transmembrane region" description="Helical" evidence="10">
    <location>
        <begin position="68"/>
        <end position="88"/>
    </location>
</feature>
<evidence type="ECO:0000256" key="7">
    <source>
        <dbReference type="ARBA" id="ARBA00023136"/>
    </source>
</evidence>
<feature type="transmembrane region" description="Helical" evidence="10">
    <location>
        <begin position="311"/>
        <end position="328"/>
    </location>
</feature>
<feature type="transmembrane region" description="Helical" evidence="10">
    <location>
        <begin position="141"/>
        <end position="171"/>
    </location>
</feature>
<feature type="transmembrane region" description="Helical" evidence="10">
    <location>
        <begin position="211"/>
        <end position="235"/>
    </location>
</feature>
<evidence type="ECO:0000256" key="6">
    <source>
        <dbReference type="ARBA" id="ARBA00022989"/>
    </source>
</evidence>
<sequence length="393" mass="46179">MEKFQKFVKDTKVKFSKLKNSFVIESRIRFDEFFATSFWLLNAIGYDFRKFKDATTKSEKINIALHNAHYWFGNIIIVLLVIFSELELWCGPTTNLSKRLFGTALLMTYFINQYRILSFWYNKSKLMDILTKLKKSYPKSYPSALAICGAFKIVQAIFVGVNSVMASVTLIPVLRWLITGDRTFIVPFPNYFTYDFIYPFVLIWSNYVGIYGIYLITSIMLMTSILITTISVEFYSLSDKIKNLKDMTEDEIELELPKLIENHQKTFQLVHDLKDIFSETFFFRFIVSASLIGLNLFQLQTTENVFENSIFLIYTCFEIGQVFLQCYFGQFLIDASEKIADEVYNCGWENWQRISLKKKLVNVLQRAQKPAVLTIWKFGVISMRQFTWVWLKN</sequence>
<evidence type="ECO:0000256" key="10">
    <source>
        <dbReference type="RuleBase" id="RU351113"/>
    </source>
</evidence>
<comment type="similarity">
    <text evidence="10">Belongs to the insect chemoreceptor superfamily. Heteromeric odorant receptor channel (TC 1.A.69) family.</text>
</comment>
<keyword evidence="12" id="KW-1185">Reference proteome</keyword>
<organism evidence="11 12">
    <name type="scientific">Chironomus riparius</name>
    <dbReference type="NCBI Taxonomy" id="315576"/>
    <lineage>
        <taxon>Eukaryota</taxon>
        <taxon>Metazoa</taxon>
        <taxon>Ecdysozoa</taxon>
        <taxon>Arthropoda</taxon>
        <taxon>Hexapoda</taxon>
        <taxon>Insecta</taxon>
        <taxon>Pterygota</taxon>
        <taxon>Neoptera</taxon>
        <taxon>Endopterygota</taxon>
        <taxon>Diptera</taxon>
        <taxon>Nematocera</taxon>
        <taxon>Chironomoidea</taxon>
        <taxon>Chironomidae</taxon>
        <taxon>Chironominae</taxon>
        <taxon>Chironomus</taxon>
    </lineage>
</organism>
<dbReference type="GO" id="GO:0005886">
    <property type="term" value="C:plasma membrane"/>
    <property type="evidence" value="ECO:0007669"/>
    <property type="project" value="UniProtKB-SubCell"/>
</dbReference>
<comment type="subcellular location">
    <subcellularLocation>
        <location evidence="1 10">Cell membrane</location>
        <topology evidence="1 10">Multi-pass membrane protein</topology>
    </subcellularLocation>
</comment>
<keyword evidence="4 10" id="KW-0812">Transmembrane</keyword>
<keyword evidence="3 10" id="KW-0716">Sensory transduction</keyword>
<reference evidence="11" key="1">
    <citation type="submission" date="2022-01" db="EMBL/GenBank/DDBJ databases">
        <authorList>
            <person name="King R."/>
        </authorList>
    </citation>
    <scope>NUCLEOTIDE SEQUENCE</scope>
</reference>
<evidence type="ECO:0000256" key="4">
    <source>
        <dbReference type="ARBA" id="ARBA00022692"/>
    </source>
</evidence>
<dbReference type="GO" id="GO:0005549">
    <property type="term" value="F:odorant binding"/>
    <property type="evidence" value="ECO:0007669"/>
    <property type="project" value="InterPro"/>
</dbReference>
<protein>
    <recommendedName>
        <fullName evidence="10">Odorant receptor</fullName>
    </recommendedName>
</protein>
<dbReference type="PANTHER" id="PTHR21137:SF35">
    <property type="entry name" value="ODORANT RECEPTOR 19A-RELATED"/>
    <property type="match status" value="1"/>
</dbReference>
<proteinExistence type="inferred from homology"/>
<dbReference type="Proteomes" id="UP001153620">
    <property type="component" value="Chromosome 2"/>
</dbReference>
<dbReference type="Pfam" id="PF02949">
    <property type="entry name" value="7tm_6"/>
    <property type="match status" value="1"/>
</dbReference>
<dbReference type="AlphaFoldDB" id="A0A9N9WNT2"/>
<evidence type="ECO:0000256" key="9">
    <source>
        <dbReference type="ARBA" id="ARBA00023224"/>
    </source>
</evidence>
<dbReference type="PANTHER" id="PTHR21137">
    <property type="entry name" value="ODORANT RECEPTOR"/>
    <property type="match status" value="1"/>
</dbReference>
<dbReference type="OrthoDB" id="7760781at2759"/>
<evidence type="ECO:0000313" key="12">
    <source>
        <dbReference type="Proteomes" id="UP001153620"/>
    </source>
</evidence>
<keyword evidence="8 10" id="KW-0675">Receptor</keyword>
<feature type="transmembrane region" description="Helical" evidence="10">
    <location>
        <begin position="100"/>
        <end position="121"/>
    </location>
</feature>
<dbReference type="EMBL" id="OU895878">
    <property type="protein sequence ID" value="CAG9802942.1"/>
    <property type="molecule type" value="Genomic_DNA"/>
</dbReference>
<evidence type="ECO:0000256" key="2">
    <source>
        <dbReference type="ARBA" id="ARBA00022475"/>
    </source>
</evidence>
<feature type="transmembrane region" description="Helical" evidence="10">
    <location>
        <begin position="281"/>
        <end position="299"/>
    </location>
</feature>
<gene>
    <name evidence="11" type="ORF">CHIRRI_LOCUS5847</name>
</gene>
<keyword evidence="9 10" id="KW-0807">Transducer</keyword>
<evidence type="ECO:0000256" key="3">
    <source>
        <dbReference type="ARBA" id="ARBA00022606"/>
    </source>
</evidence>
<keyword evidence="2" id="KW-1003">Cell membrane</keyword>
<accession>A0A9N9WNT2</accession>
<dbReference type="GO" id="GO:0004984">
    <property type="term" value="F:olfactory receptor activity"/>
    <property type="evidence" value="ECO:0007669"/>
    <property type="project" value="InterPro"/>
</dbReference>
<evidence type="ECO:0000313" key="11">
    <source>
        <dbReference type="EMBL" id="CAG9802942.1"/>
    </source>
</evidence>
<keyword evidence="7 10" id="KW-0472">Membrane</keyword>
<feature type="transmembrane region" description="Helical" evidence="10">
    <location>
        <begin position="183"/>
        <end position="205"/>
    </location>
</feature>
<keyword evidence="6 10" id="KW-1133">Transmembrane helix</keyword>
<evidence type="ECO:0000256" key="5">
    <source>
        <dbReference type="ARBA" id="ARBA00022725"/>
    </source>
</evidence>
<name>A0A9N9WNT2_9DIPT</name>
<evidence type="ECO:0000256" key="1">
    <source>
        <dbReference type="ARBA" id="ARBA00004651"/>
    </source>
</evidence>
<evidence type="ECO:0000256" key="8">
    <source>
        <dbReference type="ARBA" id="ARBA00023170"/>
    </source>
</evidence>
<keyword evidence="5 10" id="KW-0552">Olfaction</keyword>
<dbReference type="GO" id="GO:0007165">
    <property type="term" value="P:signal transduction"/>
    <property type="evidence" value="ECO:0007669"/>
    <property type="project" value="UniProtKB-KW"/>
</dbReference>